<dbReference type="EMBL" id="DS113178">
    <property type="protein sequence ID" value="EAY23413.1"/>
    <property type="molecule type" value="Genomic_DNA"/>
</dbReference>
<protein>
    <submittedName>
        <fullName evidence="2">Uncharacterized protein</fullName>
    </submittedName>
</protein>
<dbReference type="VEuPathDB" id="TrichDB:TVAG_070760"/>
<keyword evidence="3" id="KW-1185">Reference proteome</keyword>
<gene>
    <name evidence="2" type="ORF">TVAG_070760</name>
</gene>
<evidence type="ECO:0000313" key="3">
    <source>
        <dbReference type="Proteomes" id="UP000001542"/>
    </source>
</evidence>
<dbReference type="AlphaFoldDB" id="A2D7Y0"/>
<dbReference type="RefSeq" id="XP_001584399.1">
    <property type="nucleotide sequence ID" value="XM_001584349.1"/>
</dbReference>
<dbReference type="Gene3D" id="3.30.450.20">
    <property type="entry name" value="PAS domain"/>
    <property type="match status" value="1"/>
</dbReference>
<evidence type="ECO:0000313" key="2">
    <source>
        <dbReference type="EMBL" id="EAY23413.1"/>
    </source>
</evidence>
<keyword evidence="1" id="KW-0812">Transmembrane</keyword>
<proteinExistence type="predicted"/>
<accession>A2D7Y0</accession>
<name>A2D7Y0_TRIV3</name>
<reference evidence="2" key="1">
    <citation type="submission" date="2006-10" db="EMBL/GenBank/DDBJ databases">
        <authorList>
            <person name="Amadeo P."/>
            <person name="Zhao Q."/>
            <person name="Wortman J."/>
            <person name="Fraser-Liggett C."/>
            <person name="Carlton J."/>
        </authorList>
    </citation>
    <scope>NUCLEOTIDE SEQUENCE</scope>
    <source>
        <strain evidence="2">G3</strain>
    </source>
</reference>
<feature type="transmembrane region" description="Helical" evidence="1">
    <location>
        <begin position="24"/>
        <end position="42"/>
    </location>
</feature>
<dbReference type="InParanoid" id="A2D7Y0"/>
<dbReference type="KEGG" id="tva:5468977"/>
<evidence type="ECO:0000256" key="1">
    <source>
        <dbReference type="SAM" id="Phobius"/>
    </source>
</evidence>
<reference evidence="2" key="2">
    <citation type="journal article" date="2007" name="Science">
        <title>Draft genome sequence of the sexually transmitted pathogen Trichomonas vaginalis.</title>
        <authorList>
            <person name="Carlton J.M."/>
            <person name="Hirt R.P."/>
            <person name="Silva J.C."/>
            <person name="Delcher A.L."/>
            <person name="Schatz M."/>
            <person name="Zhao Q."/>
            <person name="Wortman J.R."/>
            <person name="Bidwell S.L."/>
            <person name="Alsmark U.C.M."/>
            <person name="Besteiro S."/>
            <person name="Sicheritz-Ponten T."/>
            <person name="Noel C.J."/>
            <person name="Dacks J.B."/>
            <person name="Foster P.G."/>
            <person name="Simillion C."/>
            <person name="Van de Peer Y."/>
            <person name="Miranda-Saavedra D."/>
            <person name="Barton G.J."/>
            <person name="Westrop G.D."/>
            <person name="Mueller S."/>
            <person name="Dessi D."/>
            <person name="Fiori P.L."/>
            <person name="Ren Q."/>
            <person name="Paulsen I."/>
            <person name="Zhang H."/>
            <person name="Bastida-Corcuera F.D."/>
            <person name="Simoes-Barbosa A."/>
            <person name="Brown M.T."/>
            <person name="Hayes R.D."/>
            <person name="Mukherjee M."/>
            <person name="Okumura C.Y."/>
            <person name="Schneider R."/>
            <person name="Smith A.J."/>
            <person name="Vanacova S."/>
            <person name="Villalvazo M."/>
            <person name="Haas B.J."/>
            <person name="Pertea M."/>
            <person name="Feldblyum T.V."/>
            <person name="Utterback T.R."/>
            <person name="Shu C.L."/>
            <person name="Osoegawa K."/>
            <person name="de Jong P.J."/>
            <person name="Hrdy I."/>
            <person name="Horvathova L."/>
            <person name="Zubacova Z."/>
            <person name="Dolezal P."/>
            <person name="Malik S.B."/>
            <person name="Logsdon J.M. Jr."/>
            <person name="Henze K."/>
            <person name="Gupta A."/>
            <person name="Wang C.C."/>
            <person name="Dunne R.L."/>
            <person name="Upcroft J.A."/>
            <person name="Upcroft P."/>
            <person name="White O."/>
            <person name="Salzberg S.L."/>
            <person name="Tang P."/>
            <person name="Chiu C.-H."/>
            <person name="Lee Y.-S."/>
            <person name="Embley T.M."/>
            <person name="Coombs G.H."/>
            <person name="Mottram J.C."/>
            <person name="Tachezy J."/>
            <person name="Fraser-Liggett C.M."/>
            <person name="Johnson P.J."/>
        </authorList>
    </citation>
    <scope>NUCLEOTIDE SEQUENCE [LARGE SCALE GENOMIC DNA]</scope>
    <source>
        <strain evidence="2">G3</strain>
    </source>
</reference>
<keyword evidence="1" id="KW-0472">Membrane</keyword>
<sequence length="468" mass="52460">MMDALLTDSYDYTAKKVTTSQNTLIIICVVCYLLMFIIYFGFSNPVRHELISAVASVKLPLKFIDPIDLSDQAKLMQYLQGECDYGSSKFTDQQTGAPSGATFLNAMTVPFAVFESDLSLLFANNAFYSLLSTSREATVGLPLDEIFSHVLPFKENEDHPFNALLEAIQQLSRGVAAQNFCEIVTAMEVRERSNTPVMIRLIGVCDEKKGAVHDEDKDFIEGKNIKATQYIVHIMNLTKKKELEDKLKNESDLTQKLLEYAVTKQVIRSLTEQDQMVAKIYEKKPLLAFNVKAASEDEGSDEILYGCQLFLRTFKDIVTSFSSIAYLCNDAPTWYFIGGLGQNENDVKIGEEELIQFALSILEVFGQSISNNAATLSAIIHFGDFGVIPLKMDFPRVELSVKDFLRVSNLSDKGFRGKLFLTEEALEEAKGVKGLVSHKNPEQICGENVYIVDKLNEMSMNLDEFTIK</sequence>
<dbReference type="VEuPathDB" id="TrichDB:TVAGG3_1045340"/>
<dbReference type="Proteomes" id="UP000001542">
    <property type="component" value="Unassembled WGS sequence"/>
</dbReference>
<organism evidence="2 3">
    <name type="scientific">Trichomonas vaginalis (strain ATCC PRA-98 / G3)</name>
    <dbReference type="NCBI Taxonomy" id="412133"/>
    <lineage>
        <taxon>Eukaryota</taxon>
        <taxon>Metamonada</taxon>
        <taxon>Parabasalia</taxon>
        <taxon>Trichomonadida</taxon>
        <taxon>Trichomonadidae</taxon>
        <taxon>Trichomonas</taxon>
    </lineage>
</organism>
<keyword evidence="1" id="KW-1133">Transmembrane helix</keyword>